<sequence length="381" mass="43385">MPFSDAEIELRDFRNDLDQNFKPIFEKHGPEGIGLLDLRRELEEEGLLEHLGKDRLAHLLSAADQDNNMLITYREFVRMMTEDLTREERKPFRRVMRAAIADIIPRRQREDFLANYNCCPPPLFIPLISAAEIAVFIYYTIVLERKGIATTATEGVDMESPLVYRASRRYEAWRFISYMFMHQGYMHIIFNILFQLLYGLSLEVVHKWWRVGIVYLLGVLAGGLAHSITDHHVGLVGASGGVYALLGAHFAAIVINWKEMNYKCLDPEEMEDNACCGICRVLLSAPVRMAIILILVIPDTALAVYRRVTAPAENKIGVTAHIGGFLAGVMLGIVILKNINRLTWERTLGWVTLAVYLAFVAFCCLFNAFYQGYPPTDWKGY</sequence>
<evidence type="ECO:0000313" key="9">
    <source>
        <dbReference type="Proteomes" id="UP000678393"/>
    </source>
</evidence>
<gene>
    <name evidence="8" type="ORF">CUNI_LOCUS16345</name>
</gene>
<dbReference type="Pfam" id="PF01694">
    <property type="entry name" value="Rhomboid"/>
    <property type="match status" value="1"/>
</dbReference>
<accession>A0A8S3ZML2</accession>
<evidence type="ECO:0000256" key="1">
    <source>
        <dbReference type="ARBA" id="ARBA00004141"/>
    </source>
</evidence>
<comment type="similarity">
    <text evidence="2">Belongs to the peptidase S54 family.</text>
</comment>
<evidence type="ECO:0000256" key="4">
    <source>
        <dbReference type="ARBA" id="ARBA00022989"/>
    </source>
</evidence>
<feature type="transmembrane region" description="Helical" evidence="6">
    <location>
        <begin position="317"/>
        <end position="336"/>
    </location>
</feature>
<dbReference type="Gene3D" id="1.20.1540.10">
    <property type="entry name" value="Rhomboid-like"/>
    <property type="match status" value="1"/>
</dbReference>
<dbReference type="InterPro" id="IPR022764">
    <property type="entry name" value="Peptidase_S54_rhomboid_dom"/>
</dbReference>
<dbReference type="Proteomes" id="UP000678393">
    <property type="component" value="Unassembled WGS sequence"/>
</dbReference>
<dbReference type="GO" id="GO:0005509">
    <property type="term" value="F:calcium ion binding"/>
    <property type="evidence" value="ECO:0007669"/>
    <property type="project" value="InterPro"/>
</dbReference>
<comment type="caution">
    <text evidence="8">The sequence shown here is derived from an EMBL/GenBank/DDBJ whole genome shotgun (WGS) entry which is preliminary data.</text>
</comment>
<evidence type="ECO:0000256" key="6">
    <source>
        <dbReference type="SAM" id="Phobius"/>
    </source>
</evidence>
<comment type="subcellular location">
    <subcellularLocation>
        <location evidence="1">Membrane</location>
        <topology evidence="1">Multi-pass membrane protein</topology>
    </subcellularLocation>
</comment>
<keyword evidence="3 6" id="KW-0812">Transmembrane</keyword>
<feature type="transmembrane region" description="Helical" evidence="6">
    <location>
        <begin position="287"/>
        <end position="305"/>
    </location>
</feature>
<organism evidence="8 9">
    <name type="scientific">Candidula unifasciata</name>
    <dbReference type="NCBI Taxonomy" id="100452"/>
    <lineage>
        <taxon>Eukaryota</taxon>
        <taxon>Metazoa</taxon>
        <taxon>Spiralia</taxon>
        <taxon>Lophotrochozoa</taxon>
        <taxon>Mollusca</taxon>
        <taxon>Gastropoda</taxon>
        <taxon>Heterobranchia</taxon>
        <taxon>Euthyneura</taxon>
        <taxon>Panpulmonata</taxon>
        <taxon>Eupulmonata</taxon>
        <taxon>Stylommatophora</taxon>
        <taxon>Helicina</taxon>
        <taxon>Helicoidea</taxon>
        <taxon>Geomitridae</taxon>
        <taxon>Candidula</taxon>
    </lineage>
</organism>
<evidence type="ECO:0000313" key="8">
    <source>
        <dbReference type="EMBL" id="CAG5130787.1"/>
    </source>
</evidence>
<dbReference type="GO" id="GO:0004252">
    <property type="term" value="F:serine-type endopeptidase activity"/>
    <property type="evidence" value="ECO:0007669"/>
    <property type="project" value="InterPro"/>
</dbReference>
<evidence type="ECO:0000256" key="2">
    <source>
        <dbReference type="ARBA" id="ARBA00009045"/>
    </source>
</evidence>
<proteinExistence type="inferred from homology"/>
<dbReference type="Gene3D" id="1.10.238.10">
    <property type="entry name" value="EF-hand"/>
    <property type="match status" value="1"/>
</dbReference>
<feature type="transmembrane region" description="Helical" evidence="6">
    <location>
        <begin position="175"/>
        <end position="196"/>
    </location>
</feature>
<feature type="domain" description="EF-hand" evidence="7">
    <location>
        <begin position="51"/>
        <end position="86"/>
    </location>
</feature>
<reference evidence="8" key="1">
    <citation type="submission" date="2021-04" db="EMBL/GenBank/DDBJ databases">
        <authorList>
            <consortium name="Molecular Ecology Group"/>
        </authorList>
    </citation>
    <scope>NUCLEOTIDE SEQUENCE</scope>
</reference>
<dbReference type="AlphaFoldDB" id="A0A8S3ZML2"/>
<dbReference type="SUPFAM" id="SSF47473">
    <property type="entry name" value="EF-hand"/>
    <property type="match status" value="1"/>
</dbReference>
<name>A0A8S3ZML2_9EUPU</name>
<dbReference type="PROSITE" id="PS50222">
    <property type="entry name" value="EF_HAND_2"/>
    <property type="match status" value="1"/>
</dbReference>
<keyword evidence="4 6" id="KW-1133">Transmembrane helix</keyword>
<keyword evidence="9" id="KW-1185">Reference proteome</keyword>
<protein>
    <recommendedName>
        <fullName evidence="7">EF-hand domain-containing protein</fullName>
    </recommendedName>
</protein>
<dbReference type="InterPro" id="IPR011992">
    <property type="entry name" value="EF-hand-dom_pair"/>
</dbReference>
<dbReference type="PANTHER" id="PTHR45840:SF2">
    <property type="entry name" value="PROTEIN RHOMBOID-RELATED"/>
    <property type="match status" value="1"/>
</dbReference>
<keyword evidence="5 6" id="KW-0472">Membrane</keyword>
<dbReference type="PANTHER" id="PTHR45840">
    <property type="entry name" value="RHOMBOID-RELATED PROTEIN"/>
    <property type="match status" value="1"/>
</dbReference>
<evidence type="ECO:0000256" key="3">
    <source>
        <dbReference type="ARBA" id="ARBA00022692"/>
    </source>
</evidence>
<dbReference type="InterPro" id="IPR051739">
    <property type="entry name" value="Rhomboid_IM_Serine_Proteases"/>
</dbReference>
<dbReference type="SUPFAM" id="SSF144091">
    <property type="entry name" value="Rhomboid-like"/>
    <property type="match status" value="1"/>
</dbReference>
<dbReference type="EMBL" id="CAJHNH020004257">
    <property type="protein sequence ID" value="CAG5130787.1"/>
    <property type="molecule type" value="Genomic_DNA"/>
</dbReference>
<dbReference type="InterPro" id="IPR035952">
    <property type="entry name" value="Rhomboid-like_sf"/>
</dbReference>
<evidence type="ECO:0000259" key="7">
    <source>
        <dbReference type="PROSITE" id="PS50222"/>
    </source>
</evidence>
<feature type="transmembrane region" description="Helical" evidence="6">
    <location>
        <begin position="208"/>
        <end position="228"/>
    </location>
</feature>
<dbReference type="OrthoDB" id="418595at2759"/>
<feature type="transmembrane region" description="Helical" evidence="6">
    <location>
        <begin position="235"/>
        <end position="257"/>
    </location>
</feature>
<dbReference type="InterPro" id="IPR002048">
    <property type="entry name" value="EF_hand_dom"/>
</dbReference>
<evidence type="ECO:0000256" key="5">
    <source>
        <dbReference type="ARBA" id="ARBA00023136"/>
    </source>
</evidence>
<feature type="transmembrane region" description="Helical" evidence="6">
    <location>
        <begin position="348"/>
        <end position="370"/>
    </location>
</feature>
<dbReference type="GO" id="GO:0016020">
    <property type="term" value="C:membrane"/>
    <property type="evidence" value="ECO:0007669"/>
    <property type="project" value="UniProtKB-SubCell"/>
</dbReference>